<dbReference type="RefSeq" id="WP_394384701.1">
    <property type="nucleotide sequence ID" value="NZ_JBIGIB010000003.1"/>
</dbReference>
<feature type="domain" description="Peptidase S9 prolyl oligopeptidase catalytic" evidence="3">
    <location>
        <begin position="452"/>
        <end position="659"/>
    </location>
</feature>
<dbReference type="SUPFAM" id="SSF53474">
    <property type="entry name" value="alpha/beta-Hydrolases"/>
    <property type="match status" value="1"/>
</dbReference>
<protein>
    <submittedName>
        <fullName evidence="4">Alpha/beta hydrolase family protein</fullName>
        <ecNumber evidence="4">3.4.-.-</ecNumber>
    </submittedName>
</protein>
<evidence type="ECO:0000313" key="5">
    <source>
        <dbReference type="Proteomes" id="UP001606303"/>
    </source>
</evidence>
<feature type="chain" id="PRO_5046520279" evidence="2">
    <location>
        <begin position="23"/>
        <end position="663"/>
    </location>
</feature>
<organism evidence="4 5">
    <name type="scientific">Pelomonas baiyunensis</name>
    <dbReference type="NCBI Taxonomy" id="3299026"/>
    <lineage>
        <taxon>Bacteria</taxon>
        <taxon>Pseudomonadati</taxon>
        <taxon>Pseudomonadota</taxon>
        <taxon>Betaproteobacteria</taxon>
        <taxon>Burkholderiales</taxon>
        <taxon>Sphaerotilaceae</taxon>
        <taxon>Roseateles</taxon>
    </lineage>
</organism>
<comment type="caution">
    <text evidence="4">The sequence shown here is derived from an EMBL/GenBank/DDBJ whole genome shotgun (WGS) entry which is preliminary data.</text>
</comment>
<dbReference type="Pfam" id="PF00326">
    <property type="entry name" value="Peptidase_S9"/>
    <property type="match status" value="1"/>
</dbReference>
<sequence length="663" mass="72792">MKHCLATVVFAVASLLAPATQAATTSEPPSASAFFKRVSVRAPKLSPSGRYLAVQAAGKGDRMWLAIIDLQTLQAPKLIAGFKDADIGSHHWISEDRLVFTITNSPDGNTRVSGQGLWGVDRDGNNSRQLIHSDQQFVSGEATQVNDRRLDMNWMLFSVLPSLDSNEVLVMRQPWASDRAGSGTQLARLDTRTGLTRNLSQGVPDHAGRWLIDAQGEPRIIETQSKGRSQFFRRDSSGQWTPWFDDDAEARRHASPSWIGVDGQMLGLANHKGYSALFRLDAQTGKPEGEPLISTPGYDFAGELITEPGDGRLLGIQYETDAPSTVWLDAAMKARQADIDAKLPGTVNLIGCLRCTSASHLVVTSVSDMRPPQYFLYKVADKQLQPLGGARPDLPVAAMGQRDYHRVAARDGLVMPVLVTQPAGDLKGPAPTVVLVHGGPYVRGTHWPWQPTAQFLASRGYLVLEPEFRGSTGYGAKHFRAGWKQWGLAMQDDIADTLAWAVKQGWADPKRTCIAGASYGGYAAMMAAVTQQDLFKCAINWVGVTDISLLSTITWSDASDEWKQYGMKRLVGDPVADAEQLRKTSPLARASEIRMPLLMAYGALDRRVPIKHGTDLKAALRPDQQVEWVVYADEGHGWFNLKSNEDFWGRVERFLATHLAPKP</sequence>
<feature type="signal peptide" evidence="2">
    <location>
        <begin position="1"/>
        <end position="22"/>
    </location>
</feature>
<gene>
    <name evidence="4" type="ORF">ACG01O_11675</name>
</gene>
<evidence type="ECO:0000313" key="4">
    <source>
        <dbReference type="EMBL" id="MFG6467270.1"/>
    </source>
</evidence>
<evidence type="ECO:0000259" key="3">
    <source>
        <dbReference type="Pfam" id="PF00326"/>
    </source>
</evidence>
<dbReference type="EC" id="3.4.-.-" evidence="4"/>
<keyword evidence="5" id="KW-1185">Reference proteome</keyword>
<dbReference type="PANTHER" id="PTHR42776">
    <property type="entry name" value="SERINE PEPTIDASE S9 FAMILY MEMBER"/>
    <property type="match status" value="1"/>
</dbReference>
<keyword evidence="1 4" id="KW-0378">Hydrolase</keyword>
<reference evidence="4 5" key="1">
    <citation type="submission" date="2024-08" db="EMBL/GenBank/DDBJ databases">
        <authorList>
            <person name="Lu H."/>
        </authorList>
    </citation>
    <scope>NUCLEOTIDE SEQUENCE [LARGE SCALE GENOMIC DNA]</scope>
    <source>
        <strain evidence="4 5">BYS87W</strain>
    </source>
</reference>
<dbReference type="PANTHER" id="PTHR42776:SF27">
    <property type="entry name" value="DIPEPTIDYL PEPTIDASE FAMILY MEMBER 6"/>
    <property type="match status" value="1"/>
</dbReference>
<evidence type="ECO:0000256" key="1">
    <source>
        <dbReference type="ARBA" id="ARBA00022801"/>
    </source>
</evidence>
<dbReference type="GO" id="GO:0016787">
    <property type="term" value="F:hydrolase activity"/>
    <property type="evidence" value="ECO:0007669"/>
    <property type="project" value="UniProtKB-KW"/>
</dbReference>
<proteinExistence type="predicted"/>
<keyword evidence="2" id="KW-0732">Signal</keyword>
<dbReference type="InterPro" id="IPR029058">
    <property type="entry name" value="AB_hydrolase_fold"/>
</dbReference>
<dbReference type="InterPro" id="IPR001375">
    <property type="entry name" value="Peptidase_S9_cat"/>
</dbReference>
<accession>A0ABW7GZA5</accession>
<dbReference type="EMBL" id="JBIGIB010000003">
    <property type="protein sequence ID" value="MFG6467270.1"/>
    <property type="molecule type" value="Genomic_DNA"/>
</dbReference>
<dbReference type="SUPFAM" id="SSF82171">
    <property type="entry name" value="DPP6 N-terminal domain-like"/>
    <property type="match status" value="1"/>
</dbReference>
<dbReference type="Proteomes" id="UP001606303">
    <property type="component" value="Unassembled WGS sequence"/>
</dbReference>
<evidence type="ECO:0000256" key="2">
    <source>
        <dbReference type="SAM" id="SignalP"/>
    </source>
</evidence>
<name>A0ABW7GZA5_9BURK</name>
<dbReference type="Gene3D" id="3.40.50.1820">
    <property type="entry name" value="alpha/beta hydrolase"/>
    <property type="match status" value="1"/>
</dbReference>